<feature type="signal peptide" evidence="1">
    <location>
        <begin position="1"/>
        <end position="22"/>
    </location>
</feature>
<comment type="caution">
    <text evidence="2">The sequence shown here is derived from an EMBL/GenBank/DDBJ whole genome shotgun (WGS) entry which is preliminary data.</text>
</comment>
<reference evidence="2 3" key="1">
    <citation type="submission" date="2024-06" db="EMBL/GenBank/DDBJ databases">
        <title>Complete genome of Phlyctema vagabunda strain 19-DSS-EL-015.</title>
        <authorList>
            <person name="Fiorenzani C."/>
        </authorList>
    </citation>
    <scope>NUCLEOTIDE SEQUENCE [LARGE SCALE GENOMIC DNA]</scope>
    <source>
        <strain evidence="2 3">19-DSS-EL-015</strain>
    </source>
</reference>
<proteinExistence type="predicted"/>
<protein>
    <submittedName>
        <fullName evidence="2">Uncharacterized protein</fullName>
    </submittedName>
</protein>
<keyword evidence="1" id="KW-0732">Signal</keyword>
<evidence type="ECO:0000256" key="1">
    <source>
        <dbReference type="SAM" id="SignalP"/>
    </source>
</evidence>
<name>A0ABR4P1W7_9HELO</name>
<dbReference type="Proteomes" id="UP001629113">
    <property type="component" value="Unassembled WGS sequence"/>
</dbReference>
<keyword evidence="3" id="KW-1185">Reference proteome</keyword>
<organism evidence="2 3">
    <name type="scientific">Phlyctema vagabunda</name>
    <dbReference type="NCBI Taxonomy" id="108571"/>
    <lineage>
        <taxon>Eukaryota</taxon>
        <taxon>Fungi</taxon>
        <taxon>Dikarya</taxon>
        <taxon>Ascomycota</taxon>
        <taxon>Pezizomycotina</taxon>
        <taxon>Leotiomycetes</taxon>
        <taxon>Helotiales</taxon>
        <taxon>Dermateaceae</taxon>
        <taxon>Phlyctema</taxon>
    </lineage>
</organism>
<dbReference type="EMBL" id="JBFCZG010000011">
    <property type="protein sequence ID" value="KAL3417187.1"/>
    <property type="molecule type" value="Genomic_DNA"/>
</dbReference>
<accession>A0ABR4P1W7</accession>
<evidence type="ECO:0000313" key="3">
    <source>
        <dbReference type="Proteomes" id="UP001629113"/>
    </source>
</evidence>
<sequence length="159" mass="16976">MKFTIPLPTLLLLLGTSLAAHATNLDVDASRDMEINFDLPLLLHPRTLTNLQAFTGALGGAAAPAITNSGDSQRPFEVDGDTFTDFKTAAERACNNQKNSCAKIANDGKDKADFKVSDCDEQNSKCQDAASSSSTIQNFQVLASQDAEFDYICDGPLPS</sequence>
<gene>
    <name evidence="2" type="ORF">PVAG01_11187</name>
</gene>
<evidence type="ECO:0000313" key="2">
    <source>
        <dbReference type="EMBL" id="KAL3417187.1"/>
    </source>
</evidence>
<feature type="chain" id="PRO_5045243692" evidence="1">
    <location>
        <begin position="23"/>
        <end position="159"/>
    </location>
</feature>